<dbReference type="Pfam" id="PF00561">
    <property type="entry name" value="Abhydrolase_1"/>
    <property type="match status" value="1"/>
</dbReference>
<dbReference type="InterPro" id="IPR050471">
    <property type="entry name" value="AB_hydrolase"/>
</dbReference>
<dbReference type="GO" id="GO:0016787">
    <property type="term" value="F:hydrolase activity"/>
    <property type="evidence" value="ECO:0007669"/>
    <property type="project" value="UniProtKB-KW"/>
</dbReference>
<proteinExistence type="predicted"/>
<evidence type="ECO:0000313" key="4">
    <source>
        <dbReference type="Proteomes" id="UP001209540"/>
    </source>
</evidence>
<evidence type="ECO:0000259" key="2">
    <source>
        <dbReference type="Pfam" id="PF00561"/>
    </source>
</evidence>
<dbReference type="EMBL" id="JAIXMP010000038">
    <property type="protein sequence ID" value="KAI9248585.1"/>
    <property type="molecule type" value="Genomic_DNA"/>
</dbReference>
<dbReference type="Gene3D" id="3.40.50.1820">
    <property type="entry name" value="alpha/beta hydrolase"/>
    <property type="match status" value="1"/>
</dbReference>
<keyword evidence="3" id="KW-0378">Hydrolase</keyword>
<accession>A0AAD5P971</accession>
<gene>
    <name evidence="3" type="ORF">BDA99DRAFT_446207</name>
</gene>
<dbReference type="PANTHER" id="PTHR43433">
    <property type="entry name" value="HYDROLASE, ALPHA/BETA FOLD FAMILY PROTEIN"/>
    <property type="match status" value="1"/>
</dbReference>
<dbReference type="SUPFAM" id="SSF53474">
    <property type="entry name" value="alpha/beta-Hydrolases"/>
    <property type="match status" value="1"/>
</dbReference>
<protein>
    <submittedName>
        <fullName evidence="3">Alpha/Beta hydrolase protein</fullName>
    </submittedName>
</protein>
<evidence type="ECO:0000256" key="1">
    <source>
        <dbReference type="SAM" id="SignalP"/>
    </source>
</evidence>
<dbReference type="InterPro" id="IPR029058">
    <property type="entry name" value="AB_hydrolase_fold"/>
</dbReference>
<feature type="signal peptide" evidence="1">
    <location>
        <begin position="1"/>
        <end position="21"/>
    </location>
</feature>
<organism evidence="3 4">
    <name type="scientific">Phascolomyces articulosus</name>
    <dbReference type="NCBI Taxonomy" id="60185"/>
    <lineage>
        <taxon>Eukaryota</taxon>
        <taxon>Fungi</taxon>
        <taxon>Fungi incertae sedis</taxon>
        <taxon>Mucoromycota</taxon>
        <taxon>Mucoromycotina</taxon>
        <taxon>Mucoromycetes</taxon>
        <taxon>Mucorales</taxon>
        <taxon>Lichtheimiaceae</taxon>
        <taxon>Phascolomyces</taxon>
    </lineage>
</organism>
<dbReference type="PANTHER" id="PTHR43433:SF5">
    <property type="entry name" value="AB HYDROLASE-1 DOMAIN-CONTAINING PROTEIN"/>
    <property type="match status" value="1"/>
</dbReference>
<dbReference type="AlphaFoldDB" id="A0AAD5P971"/>
<keyword evidence="4" id="KW-1185">Reference proteome</keyword>
<sequence length="330" mass="37161">MVVYTIAGLVLALWLKSESDASNKKALPSLRVNPSDKYTVDFYPNGNYLEFPMGTMRYWLFGNPEGKRVVMIHGISTGSPTYDKLARYMADAGHYVLVFDLWGRGYSDAPITYYDESLYTNQVALLLQKIGWHSNVDVVGVSLGGAIATSFTAFYPEIVDRLVLIAPAGLMQASSDIPIYGKIFRLPVVSKIVLHPYLKPVAMWGITQFYNAARPKALGNTKNEDSLRIADAAFSQFQKHSGFFRAFLSTVIDYPLFDLHERYELVGQRDTDRKILVVWGTADVTVPFRHSQRLAKLIPQSKLIVYEEAAHDVLISRHPQVNLEIKEFLA</sequence>
<reference evidence="3" key="1">
    <citation type="journal article" date="2022" name="IScience">
        <title>Evolution of zygomycete secretomes and the origins of terrestrial fungal ecologies.</title>
        <authorList>
            <person name="Chang Y."/>
            <person name="Wang Y."/>
            <person name="Mondo S."/>
            <person name="Ahrendt S."/>
            <person name="Andreopoulos W."/>
            <person name="Barry K."/>
            <person name="Beard J."/>
            <person name="Benny G.L."/>
            <person name="Blankenship S."/>
            <person name="Bonito G."/>
            <person name="Cuomo C."/>
            <person name="Desiro A."/>
            <person name="Gervers K.A."/>
            <person name="Hundley H."/>
            <person name="Kuo A."/>
            <person name="LaButti K."/>
            <person name="Lang B.F."/>
            <person name="Lipzen A."/>
            <person name="O'Donnell K."/>
            <person name="Pangilinan J."/>
            <person name="Reynolds N."/>
            <person name="Sandor L."/>
            <person name="Smith M.E."/>
            <person name="Tsang A."/>
            <person name="Grigoriev I.V."/>
            <person name="Stajich J.E."/>
            <person name="Spatafora J.W."/>
        </authorList>
    </citation>
    <scope>NUCLEOTIDE SEQUENCE</scope>
    <source>
        <strain evidence="3">RSA 2281</strain>
    </source>
</reference>
<comment type="caution">
    <text evidence="3">The sequence shown here is derived from an EMBL/GenBank/DDBJ whole genome shotgun (WGS) entry which is preliminary data.</text>
</comment>
<keyword evidence="1" id="KW-0732">Signal</keyword>
<feature type="domain" description="AB hydrolase-1" evidence="2">
    <location>
        <begin position="68"/>
        <end position="315"/>
    </location>
</feature>
<reference evidence="3" key="2">
    <citation type="submission" date="2023-02" db="EMBL/GenBank/DDBJ databases">
        <authorList>
            <consortium name="DOE Joint Genome Institute"/>
            <person name="Mondo S.J."/>
            <person name="Chang Y."/>
            <person name="Wang Y."/>
            <person name="Ahrendt S."/>
            <person name="Andreopoulos W."/>
            <person name="Barry K."/>
            <person name="Beard J."/>
            <person name="Benny G.L."/>
            <person name="Blankenship S."/>
            <person name="Bonito G."/>
            <person name="Cuomo C."/>
            <person name="Desiro A."/>
            <person name="Gervers K.A."/>
            <person name="Hundley H."/>
            <person name="Kuo A."/>
            <person name="LaButti K."/>
            <person name="Lang B.F."/>
            <person name="Lipzen A."/>
            <person name="O'Donnell K."/>
            <person name="Pangilinan J."/>
            <person name="Reynolds N."/>
            <person name="Sandor L."/>
            <person name="Smith M.W."/>
            <person name="Tsang A."/>
            <person name="Grigoriev I.V."/>
            <person name="Stajich J.E."/>
            <person name="Spatafora J.W."/>
        </authorList>
    </citation>
    <scope>NUCLEOTIDE SEQUENCE</scope>
    <source>
        <strain evidence="3">RSA 2281</strain>
    </source>
</reference>
<evidence type="ECO:0000313" key="3">
    <source>
        <dbReference type="EMBL" id="KAI9248585.1"/>
    </source>
</evidence>
<dbReference type="Proteomes" id="UP001209540">
    <property type="component" value="Unassembled WGS sequence"/>
</dbReference>
<dbReference type="PRINTS" id="PR00111">
    <property type="entry name" value="ABHYDROLASE"/>
</dbReference>
<dbReference type="InterPro" id="IPR000073">
    <property type="entry name" value="AB_hydrolase_1"/>
</dbReference>
<feature type="chain" id="PRO_5042025404" evidence="1">
    <location>
        <begin position="22"/>
        <end position="330"/>
    </location>
</feature>
<name>A0AAD5P971_9FUNG</name>